<organism evidence="1 2">
    <name type="scientific">Escherichia coli</name>
    <dbReference type="NCBI Taxonomy" id="562"/>
    <lineage>
        <taxon>Bacteria</taxon>
        <taxon>Pseudomonadati</taxon>
        <taxon>Pseudomonadota</taxon>
        <taxon>Gammaproteobacteria</taxon>
        <taxon>Enterobacterales</taxon>
        <taxon>Enterobacteriaceae</taxon>
        <taxon>Escherichia</taxon>
    </lineage>
</organism>
<reference evidence="1 2" key="1">
    <citation type="submission" date="2018-06" db="EMBL/GenBank/DDBJ databases">
        <authorList>
            <consortium name="Pathogen Informatics"/>
            <person name="Doyle S."/>
        </authorList>
    </citation>
    <scope>NUCLEOTIDE SEQUENCE [LARGE SCALE GENOMIC DNA]</scope>
    <source>
        <strain evidence="1 2">NCTC10764</strain>
    </source>
</reference>
<evidence type="ECO:0000313" key="2">
    <source>
        <dbReference type="Proteomes" id="UP000255201"/>
    </source>
</evidence>
<dbReference type="EMBL" id="UFZL01000001">
    <property type="protein sequence ID" value="STE53573.1"/>
    <property type="molecule type" value="Genomic_DNA"/>
</dbReference>
<dbReference type="Proteomes" id="UP000255201">
    <property type="component" value="Unassembled WGS sequence"/>
</dbReference>
<name>A0A376J1L1_ECOLX</name>
<gene>
    <name evidence="1" type="ORF">NCTC10764_00204</name>
</gene>
<evidence type="ECO:0000313" key="1">
    <source>
        <dbReference type="EMBL" id="STE53573.1"/>
    </source>
</evidence>
<protein>
    <submittedName>
        <fullName evidence="1">Uncharacterized protein</fullName>
    </submittedName>
</protein>
<dbReference type="AlphaFoldDB" id="A0A376J1L1"/>
<proteinExistence type="predicted"/>
<accession>A0A376J1L1</accession>
<sequence length="56" mass="6123">MRRCAIVIKLRRSGGINTGKDNFFCTFTNIQGVAVTDFIALTIDSNRTGTANIDNT</sequence>